<dbReference type="PANTHER" id="PTHR42921">
    <property type="entry name" value="ACETOACETYL-COA SYNTHETASE"/>
    <property type="match status" value="1"/>
</dbReference>
<keyword evidence="10" id="KW-1185">Reference proteome</keyword>
<dbReference type="Pfam" id="PF16177">
    <property type="entry name" value="ACAS_N"/>
    <property type="match status" value="1"/>
</dbReference>
<dbReference type="STRING" id="260086.SAMN05216207_103915"/>
<dbReference type="AlphaFoldDB" id="A0A1I5FLT5"/>
<evidence type="ECO:0000259" key="8">
    <source>
        <dbReference type="Pfam" id="PF16177"/>
    </source>
</evidence>
<dbReference type="Pfam" id="PF00501">
    <property type="entry name" value="AMP-binding"/>
    <property type="match status" value="1"/>
</dbReference>
<dbReference type="PROSITE" id="PS00455">
    <property type="entry name" value="AMP_BINDING"/>
    <property type="match status" value="1"/>
</dbReference>
<dbReference type="InterPro" id="IPR000873">
    <property type="entry name" value="AMP-dep_synth/lig_dom"/>
</dbReference>
<sequence length="693" mass="74395">MSSVPPVPSVSSEPSGSAGPSGSGPSESGLSGRTVTDPETPELLWRPDPDEVPGTAIVEFATWARDERGAPITDVTDYRQLHAWSVSDLEGFWSAVAEHTGVIFHDRPTATLGSRDMPGAQWFPGSTLNYAEHVLTPGPGRQDDDVAVEFVREDGLERTVTHAELRDQVARARAGLVRAGVGQGDRVVALAPNSVETLVAFLATASLGAIWSSCSPDFGARAVHDRFAQIEPAVLVAVDGYRYNGKGFDVRANVTALQEQMPSLRRTVLVPYLDEDATLEGTVSWSEFTAEPGPLEFTPVPFDHPLWVLYSSGTTGLPKGIVHGHGGIVVEHLKAMRLQHGLGPGQRFFWFTTTGWMMWNFLVGGLLVGATIVMFDGSPGHPDLNALWALAAKHRVSLFGVSAPYVQSCMKAGLRPGTDNDLSAMRALGSTGAPLSVEGFRWIGEAAGEHIQICSVSGGTDVCAAFLTSAPTVPVWLGELSCAALGADVRSFAEDGTDLLDDVGELVITTPTPSMPVRFWNDPDGTRLRESYYEDFPGTWRHGDWVRRTPRDSFVIYGRSDSTLNRGGVRMGTADFYSVVENFPGVADSLVIDTTALGAREEGALLCFLVLDEGVSLDDVEPPLRTALRKELSPRHVPDRFMVVDAVPRTLNGKKCEVPVKKILSGADPEKAVSAGALQNPESLSPFVDLAGR</sequence>
<dbReference type="NCBIfam" id="TIGR01217">
    <property type="entry name" value="ac_ac_CoA_syn"/>
    <property type="match status" value="1"/>
</dbReference>
<keyword evidence="4" id="KW-0067">ATP-binding</keyword>
<gene>
    <name evidence="9" type="ORF">SAMN05216207_103915</name>
</gene>
<keyword evidence="3" id="KW-0547">Nucleotide-binding</keyword>
<keyword evidence="2" id="KW-0436">Ligase</keyword>
<comment type="similarity">
    <text evidence="1">Belongs to the ATP-dependent AMP-binding enzyme family.</text>
</comment>
<proteinExistence type="inferred from homology"/>
<dbReference type="GO" id="GO:0005524">
    <property type="term" value="F:ATP binding"/>
    <property type="evidence" value="ECO:0007669"/>
    <property type="project" value="UniProtKB-KW"/>
</dbReference>
<dbReference type="RefSeq" id="WP_245773831.1">
    <property type="nucleotide sequence ID" value="NZ_FOUY01000039.1"/>
</dbReference>
<accession>A0A1I5FLT5</accession>
<dbReference type="Gene3D" id="3.30.300.30">
    <property type="match status" value="1"/>
</dbReference>
<dbReference type="SUPFAM" id="SSF56801">
    <property type="entry name" value="Acetyl-CoA synthetase-like"/>
    <property type="match status" value="1"/>
</dbReference>
<evidence type="ECO:0000256" key="3">
    <source>
        <dbReference type="ARBA" id="ARBA00022741"/>
    </source>
</evidence>
<evidence type="ECO:0000313" key="9">
    <source>
        <dbReference type="EMBL" id="SFO24586.1"/>
    </source>
</evidence>
<organism evidence="9 10">
    <name type="scientific">Pseudonocardia ammonioxydans</name>
    <dbReference type="NCBI Taxonomy" id="260086"/>
    <lineage>
        <taxon>Bacteria</taxon>
        <taxon>Bacillati</taxon>
        <taxon>Actinomycetota</taxon>
        <taxon>Actinomycetes</taxon>
        <taxon>Pseudonocardiales</taxon>
        <taxon>Pseudonocardiaceae</taxon>
        <taxon>Pseudonocardia</taxon>
    </lineage>
</organism>
<dbReference type="NCBIfam" id="NF002937">
    <property type="entry name" value="PRK03584.1"/>
    <property type="match status" value="1"/>
</dbReference>
<feature type="compositionally biased region" description="Low complexity" evidence="5">
    <location>
        <begin position="9"/>
        <end position="32"/>
    </location>
</feature>
<evidence type="ECO:0000256" key="1">
    <source>
        <dbReference type="ARBA" id="ARBA00006432"/>
    </source>
</evidence>
<evidence type="ECO:0000259" key="6">
    <source>
        <dbReference type="Pfam" id="PF00501"/>
    </source>
</evidence>
<dbReference type="Pfam" id="PF13193">
    <property type="entry name" value="AMP-binding_C"/>
    <property type="match status" value="1"/>
</dbReference>
<dbReference type="PANTHER" id="PTHR42921:SF1">
    <property type="entry name" value="ACETOACETYL-COA SYNTHETASE"/>
    <property type="match status" value="1"/>
</dbReference>
<dbReference type="Gene3D" id="3.40.50.12780">
    <property type="entry name" value="N-terminal domain of ligase-like"/>
    <property type="match status" value="1"/>
</dbReference>
<reference evidence="9 10" key="1">
    <citation type="submission" date="2016-10" db="EMBL/GenBank/DDBJ databases">
        <authorList>
            <person name="de Groot N.N."/>
        </authorList>
    </citation>
    <scope>NUCLEOTIDE SEQUENCE [LARGE SCALE GENOMIC DNA]</scope>
    <source>
        <strain evidence="9 10">CGMCC 4.1877</strain>
    </source>
</reference>
<feature type="domain" description="AMP-binding enzyme C-terminal" evidence="7">
    <location>
        <begin position="579"/>
        <end position="654"/>
    </location>
</feature>
<dbReference type="InterPro" id="IPR045851">
    <property type="entry name" value="AMP-bd_C_sf"/>
</dbReference>
<evidence type="ECO:0000259" key="7">
    <source>
        <dbReference type="Pfam" id="PF13193"/>
    </source>
</evidence>
<protein>
    <submittedName>
        <fullName evidence="9">Acetoacetyl-CoA synthetase</fullName>
    </submittedName>
</protein>
<feature type="domain" description="AMP-dependent synthetase/ligase" evidence="6">
    <location>
        <begin position="141"/>
        <end position="511"/>
    </location>
</feature>
<dbReference type="InterPro" id="IPR020845">
    <property type="entry name" value="AMP-binding_CS"/>
</dbReference>
<evidence type="ECO:0000256" key="2">
    <source>
        <dbReference type="ARBA" id="ARBA00022598"/>
    </source>
</evidence>
<dbReference type="InterPro" id="IPR005914">
    <property type="entry name" value="Acac_CoA_synth"/>
</dbReference>
<evidence type="ECO:0000256" key="5">
    <source>
        <dbReference type="SAM" id="MobiDB-lite"/>
    </source>
</evidence>
<dbReference type="GO" id="GO:0030729">
    <property type="term" value="F:acetoacetate-CoA ligase activity"/>
    <property type="evidence" value="ECO:0007669"/>
    <property type="project" value="InterPro"/>
</dbReference>
<feature type="domain" description="Acetyl-coenzyme A synthetase N-terminal" evidence="8">
    <location>
        <begin position="78"/>
        <end position="133"/>
    </location>
</feature>
<dbReference type="InterPro" id="IPR042099">
    <property type="entry name" value="ANL_N_sf"/>
</dbReference>
<feature type="region of interest" description="Disordered" evidence="5">
    <location>
        <begin position="1"/>
        <end position="52"/>
    </location>
</feature>
<dbReference type="Proteomes" id="UP000199614">
    <property type="component" value="Unassembled WGS sequence"/>
</dbReference>
<evidence type="ECO:0000313" key="10">
    <source>
        <dbReference type="Proteomes" id="UP000199614"/>
    </source>
</evidence>
<dbReference type="GO" id="GO:0006629">
    <property type="term" value="P:lipid metabolic process"/>
    <property type="evidence" value="ECO:0007669"/>
    <property type="project" value="InterPro"/>
</dbReference>
<evidence type="ECO:0000256" key="4">
    <source>
        <dbReference type="ARBA" id="ARBA00022840"/>
    </source>
</evidence>
<dbReference type="InterPro" id="IPR032387">
    <property type="entry name" value="ACAS_N"/>
</dbReference>
<dbReference type="InterPro" id="IPR025110">
    <property type="entry name" value="AMP-bd_C"/>
</dbReference>
<dbReference type="EMBL" id="FOUY01000039">
    <property type="protein sequence ID" value="SFO24586.1"/>
    <property type="molecule type" value="Genomic_DNA"/>
</dbReference>
<name>A0A1I5FLT5_PSUAM</name>